<dbReference type="PANTHER" id="PTHR41700:SF1">
    <property type="entry name" value="N-ACETYLTRANSFERASE DOMAIN-CONTAINING PROTEIN"/>
    <property type="match status" value="1"/>
</dbReference>
<gene>
    <name evidence="3" type="ORF">MQH31_01125</name>
</gene>
<dbReference type="InterPro" id="IPR016181">
    <property type="entry name" value="Acyl_CoA_acyltransferase"/>
</dbReference>
<feature type="region of interest" description="Disordered" evidence="1">
    <location>
        <begin position="223"/>
        <end position="250"/>
    </location>
</feature>
<dbReference type="GO" id="GO:0016747">
    <property type="term" value="F:acyltransferase activity, transferring groups other than amino-acyl groups"/>
    <property type="evidence" value="ECO:0007669"/>
    <property type="project" value="InterPro"/>
</dbReference>
<dbReference type="PANTHER" id="PTHR41700">
    <property type="entry name" value="GCN5-RELATED N-ACETYLTRANSFERASE"/>
    <property type="match status" value="1"/>
</dbReference>
<dbReference type="AlphaFoldDB" id="A0AA41QSK5"/>
<organism evidence="3 4">
    <name type="scientific">Cryobacterium zhongshanensis</name>
    <dbReference type="NCBI Taxonomy" id="2928153"/>
    <lineage>
        <taxon>Bacteria</taxon>
        <taxon>Bacillati</taxon>
        <taxon>Actinomycetota</taxon>
        <taxon>Actinomycetes</taxon>
        <taxon>Micrococcales</taxon>
        <taxon>Microbacteriaceae</taxon>
        <taxon>Cryobacterium</taxon>
    </lineage>
</organism>
<protein>
    <recommendedName>
        <fullName evidence="2">N-acetyltransferase domain-containing protein</fullName>
    </recommendedName>
</protein>
<dbReference type="SUPFAM" id="SSF55729">
    <property type="entry name" value="Acyl-CoA N-acyltransferases (Nat)"/>
    <property type="match status" value="1"/>
</dbReference>
<evidence type="ECO:0000256" key="1">
    <source>
        <dbReference type="SAM" id="MobiDB-lite"/>
    </source>
</evidence>
<evidence type="ECO:0000313" key="3">
    <source>
        <dbReference type="EMBL" id="MCI4656418.1"/>
    </source>
</evidence>
<dbReference type="InterPro" id="IPR000182">
    <property type="entry name" value="GNAT_dom"/>
</dbReference>
<dbReference type="EMBL" id="JALGAR010000001">
    <property type="protein sequence ID" value="MCI4656418.1"/>
    <property type="molecule type" value="Genomic_DNA"/>
</dbReference>
<sequence length="299" mass="31435">MNVLPPSHGVDSAAETLVAAYRVALAAADAAVVSVRAARPEDLPAVVALFERTWGAGRSPDASLLRALDHAGNTVLVATSDADTAAAAAPSDGAAGAAVAGAEPAFVGAALGFLGWAGGIHLHSHMTAVAPGLRGGGVGYALKLFQRAVCLEHGVDEMRWTFDPLIRRNAHFNLVKLGVEVTDFHPDFYGRLDDAISGSDRSDRFEVRWRLDSPRTLAALAGSDRPQWGAAEPTRDGLPAPEPLGLNPDFERLRTEHPDAAARQRADSRVAFAAAFSRGLRPELAGDSWVFTSRPADPA</sequence>
<dbReference type="Gene3D" id="3.40.630.30">
    <property type="match status" value="1"/>
</dbReference>
<feature type="domain" description="N-acetyltransferase" evidence="2">
    <location>
        <begin position="33"/>
        <end position="214"/>
    </location>
</feature>
<keyword evidence="4" id="KW-1185">Reference proteome</keyword>
<evidence type="ECO:0000313" key="4">
    <source>
        <dbReference type="Proteomes" id="UP001165341"/>
    </source>
</evidence>
<name>A0AA41QSK5_9MICO</name>
<dbReference type="PROSITE" id="PS51186">
    <property type="entry name" value="GNAT"/>
    <property type="match status" value="1"/>
</dbReference>
<dbReference type="InterPro" id="IPR038764">
    <property type="entry name" value="GNAT_N_AcTrfase_prd"/>
</dbReference>
<dbReference type="RefSeq" id="WP_243010622.1">
    <property type="nucleotide sequence ID" value="NZ_JALGAR010000001.1"/>
</dbReference>
<dbReference type="Proteomes" id="UP001165341">
    <property type="component" value="Unassembled WGS sequence"/>
</dbReference>
<reference evidence="3" key="1">
    <citation type="submission" date="2022-03" db="EMBL/GenBank/DDBJ databases">
        <title>Cryobacterium sp. nov. strain ZS14-85, isolated from Antarctic soil.</title>
        <authorList>
            <person name="Li J."/>
            <person name="Niu G."/>
        </authorList>
    </citation>
    <scope>NUCLEOTIDE SEQUENCE</scope>
    <source>
        <strain evidence="3">ZS14-85</strain>
    </source>
</reference>
<comment type="caution">
    <text evidence="3">The sequence shown here is derived from an EMBL/GenBank/DDBJ whole genome shotgun (WGS) entry which is preliminary data.</text>
</comment>
<proteinExistence type="predicted"/>
<accession>A0AA41QSK5</accession>
<evidence type="ECO:0000259" key="2">
    <source>
        <dbReference type="PROSITE" id="PS51186"/>
    </source>
</evidence>